<organism evidence="4 5">
    <name type="scientific">Coprothermobacter proteolyticus (strain ATCC 35245 / DSM 5265 / OCM 4 / BT)</name>
    <dbReference type="NCBI Taxonomy" id="309798"/>
    <lineage>
        <taxon>Bacteria</taxon>
        <taxon>Pseudomonadati</taxon>
        <taxon>Coprothermobacterota</taxon>
        <taxon>Coprothermobacteria</taxon>
        <taxon>Coprothermobacterales</taxon>
        <taxon>Coprothermobacteraceae</taxon>
        <taxon>Coprothermobacter</taxon>
    </lineage>
</organism>
<dbReference type="Gene3D" id="3.90.550.10">
    <property type="entry name" value="Spore Coat Polysaccharide Biosynthesis Protein SpsA, Chain A"/>
    <property type="match status" value="1"/>
</dbReference>
<feature type="domain" description="MobA-like NTP transferase" evidence="3">
    <location>
        <begin position="4"/>
        <end position="116"/>
    </location>
</feature>
<keyword evidence="5" id="KW-1185">Reference proteome</keyword>
<dbReference type="KEGG" id="cpo:COPRO5265_0585"/>
<evidence type="ECO:0000313" key="5">
    <source>
        <dbReference type="Proteomes" id="UP000001732"/>
    </source>
</evidence>
<dbReference type="RefSeq" id="WP_012544069.1">
    <property type="nucleotide sequence ID" value="NC_011295.1"/>
</dbReference>
<dbReference type="CDD" id="cd02523">
    <property type="entry name" value="PC_cytidylyltransferase"/>
    <property type="match status" value="1"/>
</dbReference>
<sequence length="243" mass="27358">MKFVILAAGEGKRLKPLTSDRPKAMVEVLGKPLVQWQLEALSNLGVPRDEVVVIGGFGYDKLKEFLTGKVQVLYNPYWSAANNVLTVYYALEQLNDDIAIINSDVIAEEAVYALFHPDNEPYAVVDGGVDAAEEEMKVKLENGKIVLFSKRIDPSESVGEYIGLSYIPRRLRGKMLSIIEGMWNRGELDRWYEDAFNILCETVPMTPVFCTGMLWTEIDTHEDLERAKQIAAQLQKEKVEGDV</sequence>
<dbReference type="SUPFAM" id="SSF53448">
    <property type="entry name" value="Nucleotide-diphospho-sugar transferases"/>
    <property type="match status" value="1"/>
</dbReference>
<dbReference type="GO" id="GO:0016779">
    <property type="term" value="F:nucleotidyltransferase activity"/>
    <property type="evidence" value="ECO:0007669"/>
    <property type="project" value="UniProtKB-KW"/>
</dbReference>
<evidence type="ECO:0000256" key="1">
    <source>
        <dbReference type="ARBA" id="ARBA00022679"/>
    </source>
</evidence>
<evidence type="ECO:0000256" key="2">
    <source>
        <dbReference type="ARBA" id="ARBA00022695"/>
    </source>
</evidence>
<dbReference type="HOGENOM" id="CLU_029499_5_2_9"/>
<evidence type="ECO:0000259" key="3">
    <source>
        <dbReference type="Pfam" id="PF12804"/>
    </source>
</evidence>
<proteinExistence type="predicted"/>
<dbReference type="STRING" id="309798.COPRO5265_0585"/>
<dbReference type="PANTHER" id="PTHR43584:SF8">
    <property type="entry name" value="N-ACETYLMURAMATE ALPHA-1-PHOSPHATE URIDYLYLTRANSFERASE"/>
    <property type="match status" value="1"/>
</dbReference>
<evidence type="ECO:0000313" key="4">
    <source>
        <dbReference type="EMBL" id="ACI17417.1"/>
    </source>
</evidence>
<dbReference type="EMBL" id="CP001145">
    <property type="protein sequence ID" value="ACI17417.1"/>
    <property type="molecule type" value="Genomic_DNA"/>
</dbReference>
<protein>
    <submittedName>
        <fullName evidence="4">Nucleotidyl transferase</fullName>
    </submittedName>
</protein>
<reference evidence="4 5" key="2">
    <citation type="journal article" date="2014" name="Genome Announc.">
        <title>Complete Genome Sequence of Coprothermobacter proteolyticus DSM 5265.</title>
        <authorList>
            <person name="Alexiev A."/>
            <person name="Coil D.A."/>
            <person name="Badger J.H."/>
            <person name="Enticknap J."/>
            <person name="Ward N."/>
            <person name="Robb F.T."/>
            <person name="Eisen J.A."/>
        </authorList>
    </citation>
    <scope>NUCLEOTIDE SEQUENCE [LARGE SCALE GENOMIC DNA]</scope>
    <source>
        <strain evidence="5">ATCC 35245 / DSM 5265 / OCM 4 / BT</strain>
    </source>
</reference>
<dbReference type="OrthoDB" id="9813612at2"/>
<keyword evidence="2" id="KW-0548">Nucleotidyltransferase</keyword>
<dbReference type="PANTHER" id="PTHR43584">
    <property type="entry name" value="NUCLEOTIDYL TRANSFERASE"/>
    <property type="match status" value="1"/>
</dbReference>
<dbReference type="Pfam" id="PF12804">
    <property type="entry name" value="NTP_transf_3"/>
    <property type="match status" value="1"/>
</dbReference>
<gene>
    <name evidence="4" type="ordered locus">COPRO5265_0585</name>
</gene>
<dbReference type="InterPro" id="IPR029044">
    <property type="entry name" value="Nucleotide-diphossugar_trans"/>
</dbReference>
<dbReference type="AlphaFoldDB" id="B5Y843"/>
<dbReference type="eggNOG" id="COG1213">
    <property type="taxonomic scope" value="Bacteria"/>
</dbReference>
<accession>B5Y843</accession>
<dbReference type="Proteomes" id="UP000001732">
    <property type="component" value="Chromosome"/>
</dbReference>
<dbReference type="InterPro" id="IPR025877">
    <property type="entry name" value="MobA-like_NTP_Trfase"/>
</dbReference>
<keyword evidence="1 4" id="KW-0808">Transferase</keyword>
<name>B5Y843_COPPD</name>
<dbReference type="InterPro" id="IPR050065">
    <property type="entry name" value="GlmU-like"/>
</dbReference>
<reference evidence="5" key="1">
    <citation type="submission" date="2008-08" db="EMBL/GenBank/DDBJ databases">
        <title>The complete genome sequence of Coprothermobacter proteolyticus strain ATCC 5245 / DSM 5265 / BT.</title>
        <authorList>
            <person name="Dodson R.J."/>
            <person name="Durkin A.S."/>
            <person name="Wu M."/>
            <person name="Eisen J."/>
            <person name="Sutton G."/>
        </authorList>
    </citation>
    <scope>NUCLEOTIDE SEQUENCE [LARGE SCALE GENOMIC DNA]</scope>
    <source>
        <strain evidence="5">ATCC 35245 / DSM 5265 / OCM 4 / BT</strain>
    </source>
</reference>